<organism evidence="1 2">
    <name type="scientific">Sphingomonas japonica</name>
    <dbReference type="NCBI Taxonomy" id="511662"/>
    <lineage>
        <taxon>Bacteria</taxon>
        <taxon>Pseudomonadati</taxon>
        <taxon>Pseudomonadota</taxon>
        <taxon>Alphaproteobacteria</taxon>
        <taxon>Sphingomonadales</taxon>
        <taxon>Sphingomonadaceae</taxon>
        <taxon>Sphingomonas</taxon>
    </lineage>
</organism>
<dbReference type="Proteomes" id="UP000788153">
    <property type="component" value="Unassembled WGS sequence"/>
</dbReference>
<proteinExistence type="predicted"/>
<accession>A0ABX0TZV8</accession>
<reference evidence="1 2" key="1">
    <citation type="submission" date="2020-03" db="EMBL/GenBank/DDBJ databases">
        <title>Genomic Encyclopedia of Type Strains, Phase IV (KMG-IV): sequencing the most valuable type-strain genomes for metagenomic binning, comparative biology and taxonomic classification.</title>
        <authorList>
            <person name="Goeker M."/>
        </authorList>
    </citation>
    <scope>NUCLEOTIDE SEQUENCE [LARGE SCALE GENOMIC DNA]</scope>
    <source>
        <strain evidence="1 2">DSM 22753</strain>
    </source>
</reference>
<dbReference type="RefSeq" id="WP_243846649.1">
    <property type="nucleotide sequence ID" value="NZ_BAAAEV010000001.1"/>
</dbReference>
<dbReference type="EMBL" id="JAASQP010000001">
    <property type="protein sequence ID" value="NIJ23773.1"/>
    <property type="molecule type" value="Genomic_DNA"/>
</dbReference>
<protein>
    <submittedName>
        <fullName evidence="1">Uncharacterized protein</fullName>
    </submittedName>
</protein>
<evidence type="ECO:0000313" key="1">
    <source>
        <dbReference type="EMBL" id="NIJ23773.1"/>
    </source>
</evidence>
<keyword evidence="2" id="KW-1185">Reference proteome</keyword>
<gene>
    <name evidence="1" type="ORF">FHT01_001315</name>
</gene>
<comment type="caution">
    <text evidence="1">The sequence shown here is derived from an EMBL/GenBank/DDBJ whole genome shotgun (WGS) entry which is preliminary data.</text>
</comment>
<evidence type="ECO:0000313" key="2">
    <source>
        <dbReference type="Proteomes" id="UP000788153"/>
    </source>
</evidence>
<name>A0ABX0TZV8_9SPHN</name>
<sequence>MAADADSAVARIAHRKLAALHALSADRAVEAAVWRARGESPIAQPTVL</sequence>